<evidence type="ECO:0000313" key="1">
    <source>
        <dbReference type="EMBL" id="CAI9168913.1"/>
    </source>
</evidence>
<gene>
    <name evidence="1" type="ORF">MRATA1EN1_LOCUS17875</name>
</gene>
<name>A0ABN8Z5N4_RANTA</name>
<protein>
    <submittedName>
        <fullName evidence="1">Uncharacterized protein</fullName>
    </submittedName>
</protein>
<keyword evidence="2" id="KW-1185">Reference proteome</keyword>
<dbReference type="Proteomes" id="UP001176941">
    <property type="component" value="Chromosome 28"/>
</dbReference>
<sequence length="163" mass="17824">MSVVLVSTTGSYQRGMQEEGAGRQGSLLITGLLGKSDQELTFACDSAGRSLGHGFICVRLRPPRATWPNNMKAEAAMPQTFNTLLTEASPHPPLLLRSHPFAFFKTSLRQVTPLSSCHKISLLDSQLLKHIRSPVLTTTKKSLPQPFTFFSLSPRSSDLQPSS</sequence>
<accession>A0ABN8Z5N4</accession>
<reference evidence="1" key="1">
    <citation type="submission" date="2023-04" db="EMBL/GenBank/DDBJ databases">
        <authorList>
            <consortium name="ELIXIR-Norway"/>
        </authorList>
    </citation>
    <scope>NUCLEOTIDE SEQUENCE [LARGE SCALE GENOMIC DNA]</scope>
</reference>
<evidence type="ECO:0000313" key="2">
    <source>
        <dbReference type="Proteomes" id="UP001176941"/>
    </source>
</evidence>
<dbReference type="EMBL" id="OX459964">
    <property type="protein sequence ID" value="CAI9168913.1"/>
    <property type="molecule type" value="Genomic_DNA"/>
</dbReference>
<organism evidence="1 2">
    <name type="scientific">Rangifer tarandus platyrhynchus</name>
    <name type="common">Svalbard reindeer</name>
    <dbReference type="NCBI Taxonomy" id="3082113"/>
    <lineage>
        <taxon>Eukaryota</taxon>
        <taxon>Metazoa</taxon>
        <taxon>Chordata</taxon>
        <taxon>Craniata</taxon>
        <taxon>Vertebrata</taxon>
        <taxon>Euteleostomi</taxon>
        <taxon>Mammalia</taxon>
        <taxon>Eutheria</taxon>
        <taxon>Laurasiatheria</taxon>
        <taxon>Artiodactyla</taxon>
        <taxon>Ruminantia</taxon>
        <taxon>Pecora</taxon>
        <taxon>Cervidae</taxon>
        <taxon>Odocoileinae</taxon>
        <taxon>Rangifer</taxon>
    </lineage>
</organism>
<proteinExistence type="predicted"/>